<gene>
    <name evidence="1" type="ORF">SAMN04244553_0843</name>
</gene>
<dbReference type="EMBL" id="OBEG01000001">
    <property type="protein sequence ID" value="SNY76863.1"/>
    <property type="molecule type" value="Genomic_DNA"/>
</dbReference>
<protein>
    <recommendedName>
        <fullName evidence="3">DUF2867 domain-containing protein</fullName>
    </recommendedName>
</protein>
<dbReference type="STRING" id="1379680.GCA_001612615_00175"/>
<proteinExistence type="predicted"/>
<dbReference type="RefSeq" id="WP_218841068.1">
    <property type="nucleotide sequence ID" value="NZ_OBEG01000001.1"/>
</dbReference>
<name>A0A285KX87_9NOCA</name>
<accession>A0A285KX87</accession>
<sequence>MQELSRADESGATAGGAEAPVFQQYEIPEAILALATIADPDYIDLFTLVTPDAAVWSPEQWARAAFEDVAGLQGQFIWRVLLGMRLASRRSPAHVAGWDIADRGDGYITLAARSWMLTGNLVVRIDGDRLSLATIIDYDRRIAKPIWTRLSAIHRSLAPGLLHDAHDAVRARPR</sequence>
<evidence type="ECO:0000313" key="2">
    <source>
        <dbReference type="Proteomes" id="UP000219565"/>
    </source>
</evidence>
<dbReference type="Proteomes" id="UP000219565">
    <property type="component" value="Unassembled WGS sequence"/>
</dbReference>
<evidence type="ECO:0000313" key="1">
    <source>
        <dbReference type="EMBL" id="SNY76863.1"/>
    </source>
</evidence>
<evidence type="ECO:0008006" key="3">
    <source>
        <dbReference type="Google" id="ProtNLM"/>
    </source>
</evidence>
<keyword evidence="2" id="KW-1185">Reference proteome</keyword>
<organism evidence="1 2">
    <name type="scientific">Nocardia amikacinitolerans</name>
    <dbReference type="NCBI Taxonomy" id="756689"/>
    <lineage>
        <taxon>Bacteria</taxon>
        <taxon>Bacillati</taxon>
        <taxon>Actinomycetota</taxon>
        <taxon>Actinomycetes</taxon>
        <taxon>Mycobacteriales</taxon>
        <taxon>Nocardiaceae</taxon>
        <taxon>Nocardia</taxon>
    </lineage>
</organism>
<reference evidence="1 2" key="1">
    <citation type="submission" date="2017-09" db="EMBL/GenBank/DDBJ databases">
        <authorList>
            <person name="Ehlers B."/>
            <person name="Leendertz F.H."/>
        </authorList>
    </citation>
    <scope>NUCLEOTIDE SEQUENCE [LARGE SCALE GENOMIC DNA]</scope>
    <source>
        <strain evidence="1 2">DSM 45537</strain>
    </source>
</reference>
<dbReference type="AlphaFoldDB" id="A0A285KX87"/>